<evidence type="ECO:0000256" key="21">
    <source>
        <dbReference type="ARBA" id="ARBA00044985"/>
    </source>
</evidence>
<reference evidence="30 31" key="1">
    <citation type="journal article" date="2018" name="Gigascience">
        <title>Genomes of trombidid mites reveal novel predicted allergens and laterally-transferred genes associated with secondary metabolism.</title>
        <authorList>
            <person name="Dong X."/>
            <person name="Chaisiri K."/>
            <person name="Xia D."/>
            <person name="Armstrong S.D."/>
            <person name="Fang Y."/>
            <person name="Donnelly M.J."/>
            <person name="Kadowaki T."/>
            <person name="McGarry J.W."/>
            <person name="Darby A.C."/>
            <person name="Makepeace B.L."/>
        </authorList>
    </citation>
    <scope>NUCLEOTIDE SEQUENCE [LARGE SCALE GENOMIC DNA]</scope>
    <source>
        <strain evidence="30">UoL-WK</strain>
    </source>
</reference>
<comment type="subunit">
    <text evidence="24">Homodimer. Interacts with lysosomal protein GLMP (via lumenal domain); the interaction starts while both proteins are still in the endoplasmic reticulum and is required for stabilization of MFSD1 in lysosomes but has no direct effect on its targeting to lysosomes or transporter activity.</text>
</comment>
<evidence type="ECO:0000313" key="31">
    <source>
        <dbReference type="Proteomes" id="UP000285301"/>
    </source>
</evidence>
<evidence type="ECO:0000256" key="8">
    <source>
        <dbReference type="ARBA" id="ARBA00044876"/>
    </source>
</evidence>
<evidence type="ECO:0000256" key="1">
    <source>
        <dbReference type="ARBA" id="ARBA00004155"/>
    </source>
</evidence>
<feature type="transmembrane region" description="Helical" evidence="26">
    <location>
        <begin position="253"/>
        <end position="279"/>
    </location>
</feature>
<evidence type="ECO:0000259" key="27">
    <source>
        <dbReference type="PROSITE" id="PS50850"/>
    </source>
</evidence>
<dbReference type="EMBL" id="NCKU01000094">
    <property type="protein sequence ID" value="RWS17333.1"/>
    <property type="molecule type" value="Genomic_DNA"/>
</dbReference>
<sequence length="467" mass="52144">MEQDDIALFPSEQRVSIWTRISHPRYAIHRYIALALMSFMGFGNYFVYDIPGALQSKITEDMNLTSTAEFASLYSLYSWPNVIISLFGGFLIDRVFGKRLGAVFFASIVFGGQFVVALGALFNRFWLMQVGRFIFGLGGENLAVTGNTYAVSWFKGKELNMVFGFQLSFSRVGSTANFLITGRLYEALNKSVTGYKCLGIVLLIGTGICLFSLTSSIILGLLDKRAEKLLKRDELKSDEVIKITDIKHFSLKFWLITFICISYYVCIFPFVSLGTVFFMQKYEMSFNQADSIDGAAYLISAIASPLIGILIDFTGRNLIWVFVAVLITLASHLIFAFTLLNPWIPMVLLGLGYSVLACALWPMVSLVIPEHQLGTAYGAMQSIQNLGLAIVPLVAGFLIDFKGYIVLETFFLFCLCICILCTIVLFMNDSANEGLLNMSKKQRAERDLHKTEAEPSLESETTPNEQN</sequence>
<keyword evidence="31" id="KW-1185">Reference proteome</keyword>
<feature type="transmembrane region" description="Helical" evidence="26">
    <location>
        <begin position="104"/>
        <end position="127"/>
    </location>
</feature>
<evidence type="ECO:0000256" key="15">
    <source>
        <dbReference type="ARBA" id="ARBA00044899"/>
    </source>
</evidence>
<dbReference type="Proteomes" id="UP000285301">
    <property type="component" value="Unassembled WGS sequence"/>
</dbReference>
<gene>
    <name evidence="29" type="ORF">B4U79_00535</name>
    <name evidence="28" type="ORF">B4U79_06129</name>
    <name evidence="30" type="ORF">B4U79_11483</name>
</gene>
<comment type="catalytic activity">
    <reaction evidence="10">
        <text>L-alpha-aminoacyl-L-arginine(out) = L-alpha-aminoacyl-L-arginine(in)</text>
        <dbReference type="Rhea" id="RHEA:79367"/>
        <dbReference type="ChEBI" id="CHEBI:229968"/>
    </reaction>
</comment>
<dbReference type="GO" id="GO:0005765">
    <property type="term" value="C:lysosomal membrane"/>
    <property type="evidence" value="ECO:0007669"/>
    <property type="project" value="UniProtKB-SubCell"/>
</dbReference>
<evidence type="ECO:0000313" key="29">
    <source>
        <dbReference type="EMBL" id="RWS14293.1"/>
    </source>
</evidence>
<comment type="catalytic activity">
    <reaction evidence="12">
        <text>L-lysyl-L-alpha-amino acid(out) = L-lysyl-L-alpha-amino acid(in)</text>
        <dbReference type="Rhea" id="RHEA:79387"/>
        <dbReference type="ChEBI" id="CHEBI:229965"/>
    </reaction>
</comment>
<feature type="compositionally biased region" description="Polar residues" evidence="25">
    <location>
        <begin position="458"/>
        <end position="467"/>
    </location>
</feature>
<dbReference type="InterPro" id="IPR020846">
    <property type="entry name" value="MFS_dom"/>
</dbReference>
<proteinExistence type="inferred from homology"/>
<evidence type="ECO:0000256" key="16">
    <source>
        <dbReference type="ARBA" id="ARBA00044900"/>
    </source>
</evidence>
<feature type="compositionally biased region" description="Basic and acidic residues" evidence="25">
    <location>
        <begin position="443"/>
        <end position="453"/>
    </location>
</feature>
<comment type="catalytic activity">
    <reaction evidence="11">
        <text>L-alpha-aminoacyl-L-histidine(out) = L-alpha-aminoacyl-L-histidine(in)</text>
        <dbReference type="Rhea" id="RHEA:79375"/>
        <dbReference type="ChEBI" id="CHEBI:229967"/>
    </reaction>
</comment>
<feature type="domain" description="Major facilitator superfamily (MFS) profile" evidence="27">
    <location>
        <begin position="30"/>
        <end position="432"/>
    </location>
</feature>
<dbReference type="PANTHER" id="PTHR23512:SF3">
    <property type="entry name" value="MAJOR FACILITATOR SUPERFAMILY DOMAIN-CONTAINING PROTEIN 1"/>
    <property type="match status" value="1"/>
</dbReference>
<dbReference type="OrthoDB" id="424834at2759"/>
<dbReference type="CDD" id="cd17340">
    <property type="entry name" value="MFS_MFSD1"/>
    <property type="match status" value="1"/>
</dbReference>
<evidence type="ECO:0000256" key="5">
    <source>
        <dbReference type="ARBA" id="ARBA00022989"/>
    </source>
</evidence>
<feature type="transmembrane region" description="Helical" evidence="26">
    <location>
        <begin position="294"/>
        <end position="311"/>
    </location>
</feature>
<comment type="catalytic activity">
    <reaction evidence="15">
        <text>L-arginyl-L-alpha-amino acid(out) = L-arginyl-L-alpha-amino acid(in)</text>
        <dbReference type="Rhea" id="RHEA:79371"/>
        <dbReference type="ChEBI" id="CHEBI:84315"/>
    </reaction>
</comment>
<evidence type="ECO:0000256" key="12">
    <source>
        <dbReference type="ARBA" id="ARBA00044891"/>
    </source>
</evidence>
<evidence type="ECO:0000256" key="6">
    <source>
        <dbReference type="ARBA" id="ARBA00023136"/>
    </source>
</evidence>
<evidence type="ECO:0000256" key="4">
    <source>
        <dbReference type="ARBA" id="ARBA00022692"/>
    </source>
</evidence>
<evidence type="ECO:0000256" key="23">
    <source>
        <dbReference type="ARBA" id="ARBA00045709"/>
    </source>
</evidence>
<keyword evidence="6 26" id="KW-0472">Membrane</keyword>
<evidence type="ECO:0000256" key="18">
    <source>
        <dbReference type="ARBA" id="ARBA00044912"/>
    </source>
</evidence>
<evidence type="ECO:0000256" key="3">
    <source>
        <dbReference type="ARBA" id="ARBA00022448"/>
    </source>
</evidence>
<feature type="transmembrane region" description="Helical" evidence="26">
    <location>
        <begin position="343"/>
        <end position="364"/>
    </location>
</feature>
<feature type="transmembrane region" description="Helical" evidence="26">
    <location>
        <begin position="318"/>
        <end position="337"/>
    </location>
</feature>
<evidence type="ECO:0000256" key="26">
    <source>
        <dbReference type="SAM" id="Phobius"/>
    </source>
</evidence>
<dbReference type="InterPro" id="IPR036259">
    <property type="entry name" value="MFS_trans_sf"/>
</dbReference>
<reference evidence="30" key="2">
    <citation type="submission" date="2018-11" db="EMBL/GenBank/DDBJ databases">
        <title>Trombidioid mite genomics.</title>
        <authorList>
            <person name="Dong X."/>
        </authorList>
    </citation>
    <scope>NUCLEOTIDE SEQUENCE</scope>
    <source>
        <strain evidence="30">UoL-WK</strain>
    </source>
</reference>
<protein>
    <recommendedName>
        <fullName evidence="21">Lysosomal dipeptide transporter MFSD1</fullName>
    </recommendedName>
    <alternativeName>
        <fullName evidence="22">Major facilitator superfamily domain-containing protein 1</fullName>
    </alternativeName>
</protein>
<dbReference type="SUPFAM" id="SSF103473">
    <property type="entry name" value="MFS general substrate transporter"/>
    <property type="match status" value="1"/>
</dbReference>
<dbReference type="EMBL" id="NCKU01000759">
    <property type="protein sequence ID" value="RWS14293.1"/>
    <property type="molecule type" value="Genomic_DNA"/>
</dbReference>
<feature type="transmembrane region" description="Helical" evidence="26">
    <location>
        <begin position="405"/>
        <end position="427"/>
    </location>
</feature>
<feature type="transmembrane region" description="Helical" evidence="26">
    <location>
        <begin position="200"/>
        <end position="222"/>
    </location>
</feature>
<organism evidence="30 31">
    <name type="scientific">Dinothrombium tinctorium</name>
    <dbReference type="NCBI Taxonomy" id="1965070"/>
    <lineage>
        <taxon>Eukaryota</taxon>
        <taxon>Metazoa</taxon>
        <taxon>Ecdysozoa</taxon>
        <taxon>Arthropoda</taxon>
        <taxon>Chelicerata</taxon>
        <taxon>Arachnida</taxon>
        <taxon>Acari</taxon>
        <taxon>Acariformes</taxon>
        <taxon>Trombidiformes</taxon>
        <taxon>Prostigmata</taxon>
        <taxon>Anystina</taxon>
        <taxon>Parasitengona</taxon>
        <taxon>Trombidioidea</taxon>
        <taxon>Trombidiidae</taxon>
        <taxon>Dinothrombium</taxon>
    </lineage>
</organism>
<accession>A0A3S3R269</accession>
<comment type="catalytic activity">
    <reaction evidence="19">
        <text>L-alanyl-L-lysine(out) = L-alanyl-L-lysine(in)</text>
        <dbReference type="Rhea" id="RHEA:79415"/>
        <dbReference type="ChEBI" id="CHEBI:192470"/>
    </reaction>
</comment>
<evidence type="ECO:0000256" key="19">
    <source>
        <dbReference type="ARBA" id="ARBA00044919"/>
    </source>
</evidence>
<keyword evidence="5 26" id="KW-1133">Transmembrane helix</keyword>
<feature type="transmembrane region" description="Helical" evidence="26">
    <location>
        <begin position="70"/>
        <end position="92"/>
    </location>
</feature>
<comment type="subcellular location">
    <subcellularLocation>
        <location evidence="1">Lysosome membrane</location>
        <topology evidence="1">Multi-pass membrane protein</topology>
    </subcellularLocation>
</comment>
<evidence type="ECO:0000256" key="10">
    <source>
        <dbReference type="ARBA" id="ARBA00044881"/>
    </source>
</evidence>
<evidence type="ECO:0000256" key="2">
    <source>
        <dbReference type="ARBA" id="ARBA00008335"/>
    </source>
</evidence>
<feature type="transmembrane region" description="Helical" evidence="26">
    <location>
        <begin position="133"/>
        <end position="154"/>
    </location>
</feature>
<dbReference type="EMBL" id="NCKU01000760">
    <property type="protein sequence ID" value="RWS14286.1"/>
    <property type="molecule type" value="Genomic_DNA"/>
</dbReference>
<feature type="region of interest" description="Disordered" evidence="25">
    <location>
        <begin position="443"/>
        <end position="467"/>
    </location>
</feature>
<comment type="similarity">
    <text evidence="2">Belongs to the major facilitator superfamily.</text>
</comment>
<comment type="catalytic activity">
    <reaction evidence="17">
        <text>L-arginyl-glycine(out) = L-arginyl-glycine(in)</text>
        <dbReference type="Rhea" id="RHEA:79391"/>
        <dbReference type="ChEBI" id="CHEBI:229955"/>
    </reaction>
</comment>
<evidence type="ECO:0000256" key="24">
    <source>
        <dbReference type="ARBA" id="ARBA00046376"/>
    </source>
</evidence>
<name>A0A3S3R269_9ACAR</name>
<keyword evidence="3" id="KW-0813">Transport</keyword>
<evidence type="ECO:0000256" key="11">
    <source>
        <dbReference type="ARBA" id="ARBA00044884"/>
    </source>
</evidence>
<evidence type="ECO:0000256" key="25">
    <source>
        <dbReference type="SAM" id="MobiDB-lite"/>
    </source>
</evidence>
<evidence type="ECO:0000256" key="9">
    <source>
        <dbReference type="ARBA" id="ARBA00044878"/>
    </source>
</evidence>
<dbReference type="InterPro" id="IPR052187">
    <property type="entry name" value="MFSD1"/>
</dbReference>
<evidence type="ECO:0000256" key="13">
    <source>
        <dbReference type="ARBA" id="ARBA00044893"/>
    </source>
</evidence>
<comment type="function">
    <text evidence="23">Lysosomal dipeptide uniporter that selectively exports lysine, arginine or histidine-containing dipeptides with a net positive charge from the lysosome lumen into the cytosol. Could play a role in a specific type of protein O-glycosylation indirectly regulating macrophages migration and tissue invasion. Also essential for liver homeostasis.</text>
</comment>
<evidence type="ECO:0000313" key="30">
    <source>
        <dbReference type="EMBL" id="RWS17333.1"/>
    </source>
</evidence>
<comment type="catalytic activity">
    <reaction evidence="20">
        <text>L-lysyl-glycine(out) = L-lysyl-glycine(in)</text>
        <dbReference type="Rhea" id="RHEA:79407"/>
        <dbReference type="ChEBI" id="CHEBI:191202"/>
    </reaction>
</comment>
<evidence type="ECO:0000256" key="20">
    <source>
        <dbReference type="ARBA" id="ARBA00044924"/>
    </source>
</evidence>
<evidence type="ECO:0000256" key="22">
    <source>
        <dbReference type="ARBA" id="ARBA00045018"/>
    </source>
</evidence>
<keyword evidence="4 26" id="KW-0812">Transmembrane</keyword>
<comment type="catalytic activity">
    <reaction evidence="9">
        <text>L-histidyl-glycine(out) = L-histidyl-glycine(in)</text>
        <dbReference type="Rhea" id="RHEA:79395"/>
        <dbReference type="ChEBI" id="CHEBI:229957"/>
    </reaction>
</comment>
<dbReference type="PROSITE" id="PS50850">
    <property type="entry name" value="MFS"/>
    <property type="match status" value="1"/>
</dbReference>
<dbReference type="AlphaFoldDB" id="A0A3S3R269"/>
<dbReference type="STRING" id="1965070.A0A3S3R269"/>
<evidence type="ECO:0000256" key="7">
    <source>
        <dbReference type="ARBA" id="ARBA00023228"/>
    </source>
</evidence>
<evidence type="ECO:0000256" key="17">
    <source>
        <dbReference type="ARBA" id="ARBA00044903"/>
    </source>
</evidence>
<evidence type="ECO:0000313" key="28">
    <source>
        <dbReference type="EMBL" id="RWS14286.1"/>
    </source>
</evidence>
<comment type="catalytic activity">
    <reaction evidence="16">
        <text>L-lysyl-L-lysine(out) = L-lysyl-L-lysine(in)</text>
        <dbReference type="Rhea" id="RHEA:79403"/>
        <dbReference type="ChEBI" id="CHEBI:229956"/>
    </reaction>
</comment>
<keyword evidence="7" id="KW-0458">Lysosome</keyword>
<feature type="transmembrane region" description="Helical" evidence="26">
    <location>
        <begin position="376"/>
        <end position="399"/>
    </location>
</feature>
<feature type="transmembrane region" description="Helical" evidence="26">
    <location>
        <begin position="31"/>
        <end position="50"/>
    </location>
</feature>
<evidence type="ECO:0000256" key="14">
    <source>
        <dbReference type="ARBA" id="ARBA00044898"/>
    </source>
</evidence>
<dbReference type="Pfam" id="PF07690">
    <property type="entry name" value="MFS_1"/>
    <property type="match status" value="1"/>
</dbReference>
<dbReference type="GO" id="GO:0022857">
    <property type="term" value="F:transmembrane transporter activity"/>
    <property type="evidence" value="ECO:0007669"/>
    <property type="project" value="InterPro"/>
</dbReference>
<comment type="caution">
    <text evidence="30">The sequence shown here is derived from an EMBL/GenBank/DDBJ whole genome shotgun (WGS) entry which is preliminary data.</text>
</comment>
<dbReference type="InterPro" id="IPR011701">
    <property type="entry name" value="MFS"/>
</dbReference>
<comment type="catalytic activity">
    <reaction evidence="8">
        <text>L-lysyl-L-alanine(out) = L-lysyl-L-alanine(in)</text>
        <dbReference type="Rhea" id="RHEA:79399"/>
        <dbReference type="ChEBI" id="CHEBI:229954"/>
    </reaction>
</comment>
<dbReference type="Gene3D" id="1.20.1250.20">
    <property type="entry name" value="MFS general substrate transporter like domains"/>
    <property type="match status" value="2"/>
</dbReference>
<comment type="catalytic activity">
    <reaction evidence="18">
        <text>L-histidyl-L-alpha-amino acid(out) = L-histidyl-L-alpha-amino acid(in)</text>
        <dbReference type="Rhea" id="RHEA:79379"/>
        <dbReference type="ChEBI" id="CHEBI:229964"/>
    </reaction>
</comment>
<dbReference type="PANTHER" id="PTHR23512">
    <property type="entry name" value="MAJOR FACILITATOR SUPERFAMILY DOMAIN-CONTAINING PROTEIN 1"/>
    <property type="match status" value="1"/>
</dbReference>
<comment type="catalytic activity">
    <reaction evidence="14">
        <text>L-aspartyl-L-lysine(out) = L-aspartyl-L-lysine(in)</text>
        <dbReference type="Rhea" id="RHEA:79411"/>
        <dbReference type="ChEBI" id="CHEBI:229953"/>
    </reaction>
</comment>
<comment type="catalytic activity">
    <reaction evidence="13">
        <text>L-alpha-aminoacyl-L-lysine(out) = L-alpha-aminoacyl-L-lysine(in)</text>
        <dbReference type="Rhea" id="RHEA:79383"/>
        <dbReference type="ChEBI" id="CHEBI:229966"/>
    </reaction>
</comment>